<dbReference type="OrthoDB" id="7709208at2"/>
<evidence type="ECO:0000256" key="1">
    <source>
        <dbReference type="SAM" id="Phobius"/>
    </source>
</evidence>
<dbReference type="RefSeq" id="WP_010442067.1">
    <property type="nucleotide sequence ID" value="NZ_AEYW01000013.1"/>
</dbReference>
<dbReference type="Proteomes" id="UP000271700">
    <property type="component" value="Unassembled WGS sequence"/>
</dbReference>
<evidence type="ECO:0000313" key="3">
    <source>
        <dbReference type="Proteomes" id="UP000271700"/>
    </source>
</evidence>
<protein>
    <submittedName>
        <fullName evidence="2">Uncharacterized protein</fullName>
    </submittedName>
</protein>
<name>A0A497ZRS5_9RHOB</name>
<dbReference type="AlphaFoldDB" id="A0A497ZRS5"/>
<proteinExistence type="predicted"/>
<keyword evidence="1" id="KW-1133">Transmembrane helix</keyword>
<gene>
    <name evidence="2" type="ORF">CLV75_1012</name>
</gene>
<keyword evidence="3" id="KW-1185">Reference proteome</keyword>
<comment type="caution">
    <text evidence="2">The sequence shown here is derived from an EMBL/GenBank/DDBJ whole genome shotgun (WGS) entry which is preliminary data.</text>
</comment>
<reference evidence="2 3" key="1">
    <citation type="submission" date="2018-10" db="EMBL/GenBank/DDBJ databases">
        <title>Genomic Encyclopedia of Archaeal and Bacterial Type Strains, Phase II (KMG-II): from individual species to whole genera.</title>
        <authorList>
            <person name="Goeker M."/>
        </authorList>
    </citation>
    <scope>NUCLEOTIDE SEQUENCE [LARGE SCALE GENOMIC DNA]</scope>
    <source>
        <strain evidence="2 3">DSM 29317</strain>
    </source>
</reference>
<dbReference type="EMBL" id="RCCT01000001">
    <property type="protein sequence ID" value="RLK11021.1"/>
    <property type="molecule type" value="Genomic_DNA"/>
</dbReference>
<keyword evidence="1" id="KW-0472">Membrane</keyword>
<keyword evidence="1" id="KW-0812">Transmembrane</keyword>
<feature type="transmembrane region" description="Helical" evidence="1">
    <location>
        <begin position="12"/>
        <end position="32"/>
    </location>
</feature>
<organism evidence="2 3">
    <name type="scientific">Ruegeria conchae</name>
    <dbReference type="NCBI Taxonomy" id="981384"/>
    <lineage>
        <taxon>Bacteria</taxon>
        <taxon>Pseudomonadati</taxon>
        <taxon>Pseudomonadota</taxon>
        <taxon>Alphaproteobacteria</taxon>
        <taxon>Rhodobacterales</taxon>
        <taxon>Roseobacteraceae</taxon>
        <taxon>Ruegeria</taxon>
    </lineage>
</organism>
<evidence type="ECO:0000313" key="2">
    <source>
        <dbReference type="EMBL" id="RLK11021.1"/>
    </source>
</evidence>
<sequence>MAHSTPVPLSPAIRPGVLIAILLTGAIGFALGQTWPLSTLPQETQIITAPEDWHGNVKRSHWSK</sequence>
<accession>A0A497ZRS5</accession>